<dbReference type="InterPro" id="IPR018222">
    <property type="entry name" value="Nuclear_transport_factor_2_euk"/>
</dbReference>
<dbReference type="PANTHER" id="PTHR10693:SF20">
    <property type="entry name" value="AT27578P"/>
    <property type="match status" value="1"/>
</dbReference>
<feature type="compositionally biased region" description="Basic and acidic residues" evidence="3">
    <location>
        <begin position="257"/>
        <end position="273"/>
    </location>
</feature>
<dbReference type="GO" id="GO:1990861">
    <property type="term" value="C:Ubp3-Bre5 deubiquitination complex"/>
    <property type="evidence" value="ECO:0007669"/>
    <property type="project" value="TreeGrafter"/>
</dbReference>
<feature type="compositionally biased region" description="Low complexity" evidence="3">
    <location>
        <begin position="281"/>
        <end position="291"/>
    </location>
</feature>
<feature type="compositionally biased region" description="Low complexity" evidence="3">
    <location>
        <begin position="328"/>
        <end position="360"/>
    </location>
</feature>
<dbReference type="InterPro" id="IPR039539">
    <property type="entry name" value="Ras_GTPase_bind_prot"/>
</dbReference>
<dbReference type="GO" id="GO:1990904">
    <property type="term" value="C:ribonucleoprotein complex"/>
    <property type="evidence" value="ECO:0007669"/>
    <property type="project" value="TreeGrafter"/>
</dbReference>
<dbReference type="GO" id="GO:0034517">
    <property type="term" value="P:ribophagy"/>
    <property type="evidence" value="ECO:0007669"/>
    <property type="project" value="TreeGrafter"/>
</dbReference>
<feature type="compositionally biased region" description="Low complexity" evidence="3">
    <location>
        <begin position="18"/>
        <end position="27"/>
    </location>
</feature>
<dbReference type="Pfam" id="PF00076">
    <property type="entry name" value="RRM_1"/>
    <property type="match status" value="1"/>
</dbReference>
<dbReference type="CDD" id="cd00590">
    <property type="entry name" value="RRM_SF"/>
    <property type="match status" value="1"/>
</dbReference>
<evidence type="ECO:0000259" key="4">
    <source>
        <dbReference type="PROSITE" id="PS50102"/>
    </source>
</evidence>
<dbReference type="InterPro" id="IPR032710">
    <property type="entry name" value="NTF2-like_dom_sf"/>
</dbReference>
<evidence type="ECO:0000256" key="2">
    <source>
        <dbReference type="PROSITE-ProRule" id="PRU00176"/>
    </source>
</evidence>
<dbReference type="SUPFAM" id="SSF54427">
    <property type="entry name" value="NTF2-like"/>
    <property type="match status" value="1"/>
</dbReference>
<feature type="compositionally biased region" description="Polar residues" evidence="3">
    <location>
        <begin position="1"/>
        <end position="17"/>
    </location>
</feature>
<reference evidence="6" key="1">
    <citation type="submission" date="2022-07" db="EMBL/GenBank/DDBJ databases">
        <title>Fungi with potential for degradation of polypropylene.</title>
        <authorList>
            <person name="Gostincar C."/>
        </authorList>
    </citation>
    <scope>NUCLEOTIDE SEQUENCE</scope>
    <source>
        <strain evidence="6">EXF-13287</strain>
    </source>
</reference>
<dbReference type="InterPro" id="IPR002075">
    <property type="entry name" value="NTF2_dom"/>
</dbReference>
<dbReference type="SUPFAM" id="SSF54928">
    <property type="entry name" value="RNA-binding domain, RBD"/>
    <property type="match status" value="1"/>
</dbReference>
<gene>
    <name evidence="6" type="ORF">NKR19_g5648</name>
</gene>
<feature type="domain" description="NTF2" evidence="5">
    <location>
        <begin position="34"/>
        <end position="149"/>
    </location>
</feature>
<dbReference type="Proteomes" id="UP001174691">
    <property type="component" value="Unassembled WGS sequence"/>
</dbReference>
<sequence length="531" mass="56243">MATNGNVNFQEGQAEQPTSQQQSTSSSDIGKDEVGWYFVSQFYNTLSRSPEKLHLFYGKRSQFVIGQEAEVTIPSVGRQSIQERIKSLEFQDCKVRVTNVDAQASGDNIVIQVIGELSNKSGEPKKFVQTFVLAQQPSGYFVLNDIMRYIDESLDEEEAAVPETQGAPTTAEPEAATPIEGRIEPESSPKIEQPAKVAEPAPLDATEVDQKLEDVTSTATETAPASAEKSAEPAVEAEPAVVKTNEDVQPEPVSAEKAIKEVEKEELKEDAPKEPSPTPAAPRAASAGKPAPAEPEKPKEPAKPMTWASRIAAAAAPVAKAIVPSVPKVATPPAQPRQAAPAAAQKVPGPAAPATEAAAPAHKDQNDEWQSVGADSKRQNRPVSISGPQETGKEGAMAYIKYVTDKVQTEDLRAELAQYGELAYFDVNRTKNCAFVEFKTPAGYNAAVAANPHTVNGENIVVEQRRPKANAYGGSNYSGSRGGAAGRGRGGFEGQRQNSQGAPRTGGFQGQSRGRGGSARGGARAGSQTTA</sequence>
<dbReference type="Pfam" id="PF02136">
    <property type="entry name" value="NTF2"/>
    <property type="match status" value="1"/>
</dbReference>
<keyword evidence="1 2" id="KW-0694">RNA-binding</keyword>
<dbReference type="GO" id="GO:0016579">
    <property type="term" value="P:protein deubiquitination"/>
    <property type="evidence" value="ECO:0007669"/>
    <property type="project" value="TreeGrafter"/>
</dbReference>
<dbReference type="CDD" id="cd00780">
    <property type="entry name" value="NTF2"/>
    <property type="match status" value="1"/>
</dbReference>
<comment type="caution">
    <text evidence="6">The sequence shown here is derived from an EMBL/GenBank/DDBJ whole genome shotgun (WGS) entry which is preliminary data.</text>
</comment>
<feature type="compositionally biased region" description="Low complexity" evidence="3">
    <location>
        <begin position="216"/>
        <end position="243"/>
    </location>
</feature>
<feature type="region of interest" description="Disordered" evidence="3">
    <location>
        <begin position="156"/>
        <end position="308"/>
    </location>
</feature>
<dbReference type="PANTHER" id="PTHR10693">
    <property type="entry name" value="RAS GTPASE-ACTIVATING PROTEIN-BINDING PROTEIN"/>
    <property type="match status" value="1"/>
</dbReference>
<evidence type="ECO:0000313" key="7">
    <source>
        <dbReference type="Proteomes" id="UP001174691"/>
    </source>
</evidence>
<dbReference type="FunFam" id="3.10.450.50:FF:000003">
    <property type="entry name" value="Nuclear transport factor 2 family protein"/>
    <property type="match status" value="1"/>
</dbReference>
<feature type="region of interest" description="Disordered" evidence="3">
    <location>
        <begin position="471"/>
        <end position="531"/>
    </location>
</feature>
<proteinExistence type="predicted"/>
<name>A0AA38RJ07_9PEZI</name>
<dbReference type="InterPro" id="IPR035979">
    <property type="entry name" value="RBD_domain_sf"/>
</dbReference>
<dbReference type="PROSITE" id="PS50177">
    <property type="entry name" value="NTF2_DOMAIN"/>
    <property type="match status" value="1"/>
</dbReference>
<feature type="compositionally biased region" description="Gly residues" evidence="3">
    <location>
        <begin position="507"/>
        <end position="524"/>
    </location>
</feature>
<protein>
    <submittedName>
        <fullName evidence="6">G3BP-like protein</fullName>
    </submittedName>
</protein>
<dbReference type="Gene3D" id="3.10.450.50">
    <property type="match status" value="1"/>
</dbReference>
<accession>A0AA38RJ07</accession>
<dbReference type="AlphaFoldDB" id="A0AA38RJ07"/>
<dbReference type="EMBL" id="JANBVN010000079">
    <property type="protein sequence ID" value="KAJ9149562.1"/>
    <property type="molecule type" value="Genomic_DNA"/>
</dbReference>
<feature type="region of interest" description="Disordered" evidence="3">
    <location>
        <begin position="1"/>
        <end position="29"/>
    </location>
</feature>
<dbReference type="InterPro" id="IPR000504">
    <property type="entry name" value="RRM_dom"/>
</dbReference>
<feature type="compositionally biased region" description="Gly residues" evidence="3">
    <location>
        <begin position="480"/>
        <end position="493"/>
    </location>
</feature>
<evidence type="ECO:0000313" key="6">
    <source>
        <dbReference type="EMBL" id="KAJ9149562.1"/>
    </source>
</evidence>
<feature type="region of interest" description="Disordered" evidence="3">
    <location>
        <begin position="328"/>
        <end position="391"/>
    </location>
</feature>
<evidence type="ECO:0000256" key="3">
    <source>
        <dbReference type="SAM" id="MobiDB-lite"/>
    </source>
</evidence>
<dbReference type="GO" id="GO:0003729">
    <property type="term" value="F:mRNA binding"/>
    <property type="evidence" value="ECO:0007669"/>
    <property type="project" value="TreeGrafter"/>
</dbReference>
<feature type="compositionally biased region" description="Low complexity" evidence="3">
    <location>
        <begin position="162"/>
        <end position="180"/>
    </location>
</feature>
<keyword evidence="7" id="KW-1185">Reference proteome</keyword>
<organism evidence="6 7">
    <name type="scientific">Coniochaeta hoffmannii</name>
    <dbReference type="NCBI Taxonomy" id="91930"/>
    <lineage>
        <taxon>Eukaryota</taxon>
        <taxon>Fungi</taxon>
        <taxon>Dikarya</taxon>
        <taxon>Ascomycota</taxon>
        <taxon>Pezizomycotina</taxon>
        <taxon>Sordariomycetes</taxon>
        <taxon>Sordariomycetidae</taxon>
        <taxon>Coniochaetales</taxon>
        <taxon>Coniochaetaceae</taxon>
        <taxon>Coniochaeta</taxon>
    </lineage>
</organism>
<dbReference type="PROSITE" id="PS50102">
    <property type="entry name" value="RRM"/>
    <property type="match status" value="1"/>
</dbReference>
<evidence type="ECO:0000259" key="5">
    <source>
        <dbReference type="PROSITE" id="PS50177"/>
    </source>
</evidence>
<evidence type="ECO:0000256" key="1">
    <source>
        <dbReference type="ARBA" id="ARBA00022884"/>
    </source>
</evidence>
<dbReference type="InterPro" id="IPR012677">
    <property type="entry name" value="Nucleotide-bd_a/b_plait_sf"/>
</dbReference>
<dbReference type="Gene3D" id="3.30.70.330">
    <property type="match status" value="1"/>
</dbReference>
<feature type="domain" description="RRM" evidence="4">
    <location>
        <begin position="396"/>
        <end position="467"/>
    </location>
</feature>
<dbReference type="SMART" id="SM00360">
    <property type="entry name" value="RRM"/>
    <property type="match status" value="1"/>
</dbReference>
<dbReference type="GO" id="GO:0005829">
    <property type="term" value="C:cytosol"/>
    <property type="evidence" value="ECO:0007669"/>
    <property type="project" value="TreeGrafter"/>
</dbReference>